<dbReference type="GO" id="GO:0005737">
    <property type="term" value="C:cytoplasm"/>
    <property type="evidence" value="ECO:0007669"/>
    <property type="project" value="TreeGrafter"/>
</dbReference>
<keyword evidence="2" id="KW-0560">Oxidoreductase</keyword>
<dbReference type="Gene3D" id="3.40.605.10">
    <property type="entry name" value="Aldehyde Dehydrogenase, Chain A, domain 1"/>
    <property type="match status" value="1"/>
</dbReference>
<dbReference type="InterPro" id="IPR016161">
    <property type="entry name" value="Ald_DH/histidinol_DH"/>
</dbReference>
<dbReference type="InterPro" id="IPR016162">
    <property type="entry name" value="Ald_DH_N"/>
</dbReference>
<dbReference type="InterPro" id="IPR015590">
    <property type="entry name" value="Aldehyde_DH_dom"/>
</dbReference>
<dbReference type="InterPro" id="IPR012394">
    <property type="entry name" value="Aldehyde_DH_NAD(P)"/>
</dbReference>
<dbReference type="Proteomes" id="UP000253090">
    <property type="component" value="Unassembled WGS sequence"/>
</dbReference>
<comment type="caution">
    <text evidence="4">The sequence shown here is derived from an EMBL/GenBank/DDBJ whole genome shotgun (WGS) entry which is preliminary data.</text>
</comment>
<dbReference type="SUPFAM" id="SSF53720">
    <property type="entry name" value="ALDH-like"/>
    <property type="match status" value="1"/>
</dbReference>
<dbReference type="GO" id="GO:0004029">
    <property type="term" value="F:aldehyde dehydrogenase (NAD+) activity"/>
    <property type="evidence" value="ECO:0007669"/>
    <property type="project" value="TreeGrafter"/>
</dbReference>
<evidence type="ECO:0000256" key="2">
    <source>
        <dbReference type="ARBA" id="ARBA00023002"/>
    </source>
</evidence>
<name>A0A369AV74_9BACL</name>
<dbReference type="PANTHER" id="PTHR43570">
    <property type="entry name" value="ALDEHYDE DEHYDROGENASE"/>
    <property type="match status" value="1"/>
</dbReference>
<dbReference type="AlphaFoldDB" id="A0A369AV74"/>
<dbReference type="GO" id="GO:0006081">
    <property type="term" value="P:aldehyde metabolic process"/>
    <property type="evidence" value="ECO:0007669"/>
    <property type="project" value="InterPro"/>
</dbReference>
<keyword evidence="5" id="KW-1185">Reference proteome</keyword>
<evidence type="ECO:0000313" key="4">
    <source>
        <dbReference type="EMBL" id="RCX13280.1"/>
    </source>
</evidence>
<dbReference type="PANTHER" id="PTHR43570:SF16">
    <property type="entry name" value="ALDEHYDE DEHYDROGENASE TYPE III, ISOFORM Q"/>
    <property type="match status" value="1"/>
</dbReference>
<sequence length="206" mass="22942">MHEKNETIDPQMVLNAAKRQKHLVNSGATKPLPFRLKQLQTLKSAINKHEKDIMEALHKDLRKSEFESYSTEIGYMYDSIGHTIKKLRHWMKLKRVRTPLVHFGSKSVIYSEPYGSALIIGPFNYPFMLVMDPLVGAIAAGNCAVVKPSEFTPHVSAVIAKLIRDNFDGDYITVVEGGKEATSALIQAPFDVIFFTGSAPVGKLTP</sequence>
<feature type="domain" description="Aldehyde dehydrogenase" evidence="3">
    <location>
        <begin position="15"/>
        <end position="203"/>
    </location>
</feature>
<proteinExistence type="inferred from homology"/>
<dbReference type="Pfam" id="PF00171">
    <property type="entry name" value="Aldedh"/>
    <property type="match status" value="1"/>
</dbReference>
<comment type="similarity">
    <text evidence="1">Belongs to the aldehyde dehydrogenase family.</text>
</comment>
<protein>
    <submittedName>
        <fullName evidence="4">Aldehyde dehydrogenase family protein</fullName>
    </submittedName>
</protein>
<organism evidence="4 5">
    <name type="scientific">Fontibacillus phaseoli</name>
    <dbReference type="NCBI Taxonomy" id="1416533"/>
    <lineage>
        <taxon>Bacteria</taxon>
        <taxon>Bacillati</taxon>
        <taxon>Bacillota</taxon>
        <taxon>Bacilli</taxon>
        <taxon>Bacillales</taxon>
        <taxon>Paenibacillaceae</taxon>
        <taxon>Fontibacillus</taxon>
    </lineage>
</organism>
<dbReference type="EMBL" id="QPJW01000021">
    <property type="protein sequence ID" value="RCX13280.1"/>
    <property type="molecule type" value="Genomic_DNA"/>
</dbReference>
<evidence type="ECO:0000313" key="5">
    <source>
        <dbReference type="Proteomes" id="UP000253090"/>
    </source>
</evidence>
<evidence type="ECO:0000256" key="1">
    <source>
        <dbReference type="ARBA" id="ARBA00009986"/>
    </source>
</evidence>
<gene>
    <name evidence="4" type="ORF">DFP94_1214</name>
</gene>
<evidence type="ECO:0000259" key="3">
    <source>
        <dbReference type="Pfam" id="PF00171"/>
    </source>
</evidence>
<accession>A0A369AV74</accession>
<reference evidence="4 5" key="1">
    <citation type="submission" date="2018-07" db="EMBL/GenBank/DDBJ databases">
        <title>Genomic Encyclopedia of Type Strains, Phase III (KMG-III): the genomes of soil and plant-associated and newly described type strains.</title>
        <authorList>
            <person name="Whitman W."/>
        </authorList>
    </citation>
    <scope>NUCLEOTIDE SEQUENCE [LARGE SCALE GENOMIC DNA]</scope>
    <source>
        <strain evidence="4 5">CECT 8333</strain>
    </source>
</reference>